<protein>
    <submittedName>
        <fullName evidence="1">Uncharacterized protein</fullName>
    </submittedName>
</protein>
<keyword evidence="2" id="KW-1185">Reference proteome</keyword>
<reference evidence="1 2" key="1">
    <citation type="journal article" date="2022" name="Plant J.">
        <title>Chromosome-level genome of Camellia lanceoleosa provides a valuable resource for understanding genome evolution and self-incompatibility.</title>
        <authorList>
            <person name="Gong W."/>
            <person name="Xiao S."/>
            <person name="Wang L."/>
            <person name="Liao Z."/>
            <person name="Chang Y."/>
            <person name="Mo W."/>
            <person name="Hu G."/>
            <person name="Li W."/>
            <person name="Zhao G."/>
            <person name="Zhu H."/>
            <person name="Hu X."/>
            <person name="Ji K."/>
            <person name="Xiang X."/>
            <person name="Song Q."/>
            <person name="Yuan D."/>
            <person name="Jin S."/>
            <person name="Zhang L."/>
        </authorList>
    </citation>
    <scope>NUCLEOTIDE SEQUENCE [LARGE SCALE GENOMIC DNA]</scope>
    <source>
        <tissue evidence="1">Fresh and healthy young leaves</tissue>
    </source>
</reference>
<comment type="caution">
    <text evidence="1">The sequence shown here is derived from an EMBL/GenBank/DDBJ whole genome shotgun (WGS) entry which is preliminary data.</text>
</comment>
<evidence type="ECO:0000313" key="1">
    <source>
        <dbReference type="EMBL" id="KAI7982083.1"/>
    </source>
</evidence>
<gene>
    <name evidence="1" type="ORF">LOK49_LG15G00594</name>
</gene>
<sequence>MKASLRSFLVSELEFSITASSNFKSQLVSSSIRMRLTFVLKKLGGARGFAAVNAQGHKIKGVEDIIAVASGKGGVGKSTTAGNASLSFSVSVFTHLFIEISWVHDMIWILLCLVANGLRLILWVLESFAVVSSV</sequence>
<name>A0ACC0F0B3_9ERIC</name>
<evidence type="ECO:0000313" key="2">
    <source>
        <dbReference type="Proteomes" id="UP001060215"/>
    </source>
</evidence>
<accession>A0ACC0F0B3</accession>
<dbReference type="Proteomes" id="UP001060215">
    <property type="component" value="Chromosome 11"/>
</dbReference>
<dbReference type="EMBL" id="CM045768">
    <property type="protein sequence ID" value="KAI7982083.1"/>
    <property type="molecule type" value="Genomic_DNA"/>
</dbReference>
<organism evidence="1 2">
    <name type="scientific">Camellia lanceoleosa</name>
    <dbReference type="NCBI Taxonomy" id="1840588"/>
    <lineage>
        <taxon>Eukaryota</taxon>
        <taxon>Viridiplantae</taxon>
        <taxon>Streptophyta</taxon>
        <taxon>Embryophyta</taxon>
        <taxon>Tracheophyta</taxon>
        <taxon>Spermatophyta</taxon>
        <taxon>Magnoliopsida</taxon>
        <taxon>eudicotyledons</taxon>
        <taxon>Gunneridae</taxon>
        <taxon>Pentapetalae</taxon>
        <taxon>asterids</taxon>
        <taxon>Ericales</taxon>
        <taxon>Theaceae</taxon>
        <taxon>Camellia</taxon>
    </lineage>
</organism>
<proteinExistence type="predicted"/>